<keyword evidence="1" id="KW-0812">Transmembrane</keyword>
<evidence type="ECO:0000256" key="1">
    <source>
        <dbReference type="SAM" id="Phobius"/>
    </source>
</evidence>
<dbReference type="Proteomes" id="UP000000753">
    <property type="component" value="Chromosome"/>
</dbReference>
<dbReference type="KEGG" id="swp:swp_4669"/>
<gene>
    <name evidence="2" type="ordered locus">swp_4669</name>
</gene>
<keyword evidence="3" id="KW-1185">Reference proteome</keyword>
<evidence type="ECO:0000313" key="2">
    <source>
        <dbReference type="EMBL" id="ACJ31305.1"/>
    </source>
</evidence>
<dbReference type="HOGENOM" id="CLU_2883439_0_0_6"/>
<proteinExistence type="predicted"/>
<dbReference type="AlphaFoldDB" id="B8CTR2"/>
<name>B8CTR2_SHEPW</name>
<reference evidence="2 3" key="1">
    <citation type="journal article" date="2008" name="PLoS ONE">
        <title>Environmental adaptation: genomic analysis of the piezotolerant and psychrotolerant deep-sea iron reducing bacterium Shewanella piezotolerans WP3.</title>
        <authorList>
            <person name="Wang F."/>
            <person name="Wang J."/>
            <person name="Jian H."/>
            <person name="Zhang B."/>
            <person name="Li S."/>
            <person name="Wang F."/>
            <person name="Zeng X."/>
            <person name="Gao L."/>
            <person name="Bartlett D.H."/>
            <person name="Yu J."/>
            <person name="Hu S."/>
            <person name="Xiao X."/>
        </authorList>
    </citation>
    <scope>NUCLEOTIDE SEQUENCE [LARGE SCALE GENOMIC DNA]</scope>
    <source>
        <strain evidence="3">WP3 / JCM 13877</strain>
    </source>
</reference>
<protein>
    <submittedName>
        <fullName evidence="2">Uncharacterized protein</fullName>
    </submittedName>
</protein>
<feature type="transmembrane region" description="Helical" evidence="1">
    <location>
        <begin position="21"/>
        <end position="41"/>
    </location>
</feature>
<sequence>MRMMGNDCFWQNSYNCSSDEISLYNTVLMPAFAMAALIANLQRVNASAVPPMLDGIDNIWAIS</sequence>
<evidence type="ECO:0000313" key="3">
    <source>
        <dbReference type="Proteomes" id="UP000000753"/>
    </source>
</evidence>
<keyword evidence="1" id="KW-1133">Transmembrane helix</keyword>
<organism evidence="2 3">
    <name type="scientific">Shewanella piezotolerans (strain WP3 / JCM 13877)</name>
    <dbReference type="NCBI Taxonomy" id="225849"/>
    <lineage>
        <taxon>Bacteria</taxon>
        <taxon>Pseudomonadati</taxon>
        <taxon>Pseudomonadota</taxon>
        <taxon>Gammaproteobacteria</taxon>
        <taxon>Alteromonadales</taxon>
        <taxon>Shewanellaceae</taxon>
        <taxon>Shewanella</taxon>
    </lineage>
</organism>
<keyword evidence="1" id="KW-0472">Membrane</keyword>
<dbReference type="EMBL" id="CP000472">
    <property type="protein sequence ID" value="ACJ31305.1"/>
    <property type="molecule type" value="Genomic_DNA"/>
</dbReference>
<accession>B8CTR2</accession>